<gene>
    <name evidence="3" type="ORF">U2I54_20065</name>
</gene>
<evidence type="ECO:0000256" key="1">
    <source>
        <dbReference type="SAM" id="Coils"/>
    </source>
</evidence>
<evidence type="ECO:0000313" key="4">
    <source>
        <dbReference type="Proteomes" id="UP001291930"/>
    </source>
</evidence>
<dbReference type="RefSeq" id="WP_374218809.1">
    <property type="nucleotide sequence ID" value="NZ_JAXOVW010000056.1"/>
</dbReference>
<proteinExistence type="predicted"/>
<evidence type="ECO:0000256" key="2">
    <source>
        <dbReference type="SAM" id="MobiDB-lite"/>
    </source>
</evidence>
<accession>A0ABU5K0Q3</accession>
<evidence type="ECO:0000313" key="3">
    <source>
        <dbReference type="EMBL" id="MDZ5609294.1"/>
    </source>
</evidence>
<keyword evidence="1" id="KW-0175">Coiled coil</keyword>
<sequence length="121" mass="13935">MPVSLTYEIAKPSAESTEPKRRAKQAVLNGEVKTLKEYRELEKALRQANEDKQLLGQLLTEERNKPLVQLLRMVLGFELNLTGKICAVPFVQITERPENIRPREMRSLLSYNSKKGGDYYK</sequence>
<comment type="caution">
    <text evidence="3">The sequence shown here is derived from an EMBL/GenBank/DDBJ whole genome shotgun (WGS) entry which is preliminary data.</text>
</comment>
<feature type="coiled-coil region" evidence="1">
    <location>
        <begin position="31"/>
        <end position="65"/>
    </location>
</feature>
<reference evidence="4" key="1">
    <citation type="submission" date="2023-11" db="EMBL/GenBank/DDBJ databases">
        <title>Genome Sequence of Bacillus pseudomycoides stain BUPM19.</title>
        <authorList>
            <person name="Farhat A."/>
        </authorList>
    </citation>
    <scope>NUCLEOTIDE SEQUENCE [LARGE SCALE GENOMIC DNA]</scope>
    <source>
        <strain evidence="4">BUPM19</strain>
    </source>
</reference>
<keyword evidence="4" id="KW-1185">Reference proteome</keyword>
<dbReference type="EMBL" id="JAXOVW010000056">
    <property type="protein sequence ID" value="MDZ5609294.1"/>
    <property type="molecule type" value="Genomic_DNA"/>
</dbReference>
<organism evidence="3 4">
    <name type="scientific">Bacillus bingmayongensis</name>
    <dbReference type="NCBI Taxonomy" id="1150157"/>
    <lineage>
        <taxon>Bacteria</taxon>
        <taxon>Bacillati</taxon>
        <taxon>Bacillota</taxon>
        <taxon>Bacilli</taxon>
        <taxon>Bacillales</taxon>
        <taxon>Bacillaceae</taxon>
        <taxon>Bacillus</taxon>
    </lineage>
</organism>
<dbReference type="Proteomes" id="UP001291930">
    <property type="component" value="Unassembled WGS sequence"/>
</dbReference>
<protein>
    <submittedName>
        <fullName evidence="3">Uncharacterized protein</fullName>
    </submittedName>
</protein>
<feature type="region of interest" description="Disordered" evidence="2">
    <location>
        <begin position="1"/>
        <end position="25"/>
    </location>
</feature>
<name>A0ABU5K0Q3_9BACI</name>